<gene>
    <name evidence="1" type="primary">Dwil\GK14606</name>
    <name evidence="1" type="ORF">Dwil_GK14606</name>
</gene>
<dbReference type="Proteomes" id="UP000007798">
    <property type="component" value="Unassembled WGS sequence"/>
</dbReference>
<organism evidence="1 2">
    <name type="scientific">Drosophila willistoni</name>
    <name type="common">Fruit fly</name>
    <dbReference type="NCBI Taxonomy" id="7260"/>
    <lineage>
        <taxon>Eukaryota</taxon>
        <taxon>Metazoa</taxon>
        <taxon>Ecdysozoa</taxon>
        <taxon>Arthropoda</taxon>
        <taxon>Hexapoda</taxon>
        <taxon>Insecta</taxon>
        <taxon>Pterygota</taxon>
        <taxon>Neoptera</taxon>
        <taxon>Endopterygota</taxon>
        <taxon>Diptera</taxon>
        <taxon>Brachycera</taxon>
        <taxon>Muscomorpha</taxon>
        <taxon>Ephydroidea</taxon>
        <taxon>Drosophilidae</taxon>
        <taxon>Drosophila</taxon>
        <taxon>Sophophora</taxon>
    </lineage>
</organism>
<sequence>MDNDLEFIINALSIPNSPLTNGYSHDQLIEIRSSFITLQNILRDNPTALEHIEKLISPLVMPTTASAASQTSVLSRAKAGGDIPLLGGKSDSVLCGIHNKLKLPNLLTSRSTETIDRETSTTLSNIFHYSNTCSNWSMDYGAFSQNEEDSFGKADVTCGDPGTELVRYKPPMNDNDDCLDRTDSSTTMVASIAPSSAISISIPISLMWSNDGYDPQSTDSETTLKADGLRFIARN</sequence>
<dbReference type="EMBL" id="CH963857">
    <property type="protein sequence ID" value="EDW76553.2"/>
    <property type="molecule type" value="Genomic_DNA"/>
</dbReference>
<proteinExistence type="predicted"/>
<dbReference type="HOGENOM" id="CLU_085495_0_0_1"/>
<dbReference type="AlphaFoldDB" id="B4MWR4"/>
<name>B4MWR4_DROWI</name>
<evidence type="ECO:0000313" key="2">
    <source>
        <dbReference type="Proteomes" id="UP000007798"/>
    </source>
</evidence>
<evidence type="ECO:0000313" key="1">
    <source>
        <dbReference type="EMBL" id="EDW76553.2"/>
    </source>
</evidence>
<dbReference type="InParanoid" id="B4MWR4"/>
<reference evidence="1 2" key="1">
    <citation type="journal article" date="2007" name="Nature">
        <title>Evolution of genes and genomes on the Drosophila phylogeny.</title>
        <authorList>
            <consortium name="Drosophila 12 Genomes Consortium"/>
            <person name="Clark A.G."/>
            <person name="Eisen M.B."/>
            <person name="Smith D.R."/>
            <person name="Bergman C.M."/>
            <person name="Oliver B."/>
            <person name="Markow T.A."/>
            <person name="Kaufman T.C."/>
            <person name="Kellis M."/>
            <person name="Gelbart W."/>
            <person name="Iyer V.N."/>
            <person name="Pollard D.A."/>
            <person name="Sackton T.B."/>
            <person name="Larracuente A.M."/>
            <person name="Singh N.D."/>
            <person name="Abad J.P."/>
            <person name="Abt D.N."/>
            <person name="Adryan B."/>
            <person name="Aguade M."/>
            <person name="Akashi H."/>
            <person name="Anderson W.W."/>
            <person name="Aquadro C.F."/>
            <person name="Ardell D.H."/>
            <person name="Arguello R."/>
            <person name="Artieri C.G."/>
            <person name="Barbash D.A."/>
            <person name="Barker D."/>
            <person name="Barsanti P."/>
            <person name="Batterham P."/>
            <person name="Batzoglou S."/>
            <person name="Begun D."/>
            <person name="Bhutkar A."/>
            <person name="Blanco E."/>
            <person name="Bosak S.A."/>
            <person name="Bradley R.K."/>
            <person name="Brand A.D."/>
            <person name="Brent M.R."/>
            <person name="Brooks A.N."/>
            <person name="Brown R.H."/>
            <person name="Butlin R.K."/>
            <person name="Caggese C."/>
            <person name="Calvi B.R."/>
            <person name="Bernardo de Carvalho A."/>
            <person name="Caspi A."/>
            <person name="Castrezana S."/>
            <person name="Celniker S.E."/>
            <person name="Chang J.L."/>
            <person name="Chapple C."/>
            <person name="Chatterji S."/>
            <person name="Chinwalla A."/>
            <person name="Civetta A."/>
            <person name="Clifton S.W."/>
            <person name="Comeron J.M."/>
            <person name="Costello J.C."/>
            <person name="Coyne J.A."/>
            <person name="Daub J."/>
            <person name="David R.G."/>
            <person name="Delcher A.L."/>
            <person name="Delehaunty K."/>
            <person name="Do C.B."/>
            <person name="Ebling H."/>
            <person name="Edwards K."/>
            <person name="Eickbush T."/>
            <person name="Evans J.D."/>
            <person name="Filipski A."/>
            <person name="Findeiss S."/>
            <person name="Freyhult E."/>
            <person name="Fulton L."/>
            <person name="Fulton R."/>
            <person name="Garcia A.C."/>
            <person name="Gardiner A."/>
            <person name="Garfield D.A."/>
            <person name="Garvin B.E."/>
            <person name="Gibson G."/>
            <person name="Gilbert D."/>
            <person name="Gnerre S."/>
            <person name="Godfrey J."/>
            <person name="Good R."/>
            <person name="Gotea V."/>
            <person name="Gravely B."/>
            <person name="Greenberg A.J."/>
            <person name="Griffiths-Jones S."/>
            <person name="Gross S."/>
            <person name="Guigo R."/>
            <person name="Gustafson E.A."/>
            <person name="Haerty W."/>
            <person name="Hahn M.W."/>
            <person name="Halligan D.L."/>
            <person name="Halpern A.L."/>
            <person name="Halter G.M."/>
            <person name="Han M.V."/>
            <person name="Heger A."/>
            <person name="Hillier L."/>
            <person name="Hinrichs A.S."/>
            <person name="Holmes I."/>
            <person name="Hoskins R.A."/>
            <person name="Hubisz M.J."/>
            <person name="Hultmark D."/>
            <person name="Huntley M.A."/>
            <person name="Jaffe D.B."/>
            <person name="Jagadeeshan S."/>
            <person name="Jeck W.R."/>
            <person name="Johnson J."/>
            <person name="Jones C.D."/>
            <person name="Jordan W.C."/>
            <person name="Karpen G.H."/>
            <person name="Kataoka E."/>
            <person name="Keightley P.D."/>
            <person name="Kheradpour P."/>
            <person name="Kirkness E.F."/>
            <person name="Koerich L.B."/>
            <person name="Kristiansen K."/>
            <person name="Kudrna D."/>
            <person name="Kulathinal R.J."/>
            <person name="Kumar S."/>
            <person name="Kwok R."/>
            <person name="Lander E."/>
            <person name="Langley C.H."/>
            <person name="Lapoint R."/>
            <person name="Lazzaro B.P."/>
            <person name="Lee S.J."/>
            <person name="Levesque L."/>
            <person name="Li R."/>
            <person name="Lin C.F."/>
            <person name="Lin M.F."/>
            <person name="Lindblad-Toh K."/>
            <person name="Llopart A."/>
            <person name="Long M."/>
            <person name="Low L."/>
            <person name="Lozovsky E."/>
            <person name="Lu J."/>
            <person name="Luo M."/>
            <person name="Machado C.A."/>
            <person name="Makalowski W."/>
            <person name="Marzo M."/>
            <person name="Matsuda M."/>
            <person name="Matzkin L."/>
            <person name="McAllister B."/>
            <person name="McBride C.S."/>
            <person name="McKernan B."/>
            <person name="McKernan K."/>
            <person name="Mendez-Lago M."/>
            <person name="Minx P."/>
            <person name="Mollenhauer M.U."/>
            <person name="Montooth K."/>
            <person name="Mount S.M."/>
            <person name="Mu X."/>
            <person name="Myers E."/>
            <person name="Negre B."/>
            <person name="Newfeld S."/>
            <person name="Nielsen R."/>
            <person name="Noor M.A."/>
            <person name="O'Grady P."/>
            <person name="Pachter L."/>
            <person name="Papaceit M."/>
            <person name="Parisi M.J."/>
            <person name="Parisi M."/>
            <person name="Parts L."/>
            <person name="Pedersen J.S."/>
            <person name="Pesole G."/>
            <person name="Phillippy A.M."/>
            <person name="Ponting C.P."/>
            <person name="Pop M."/>
            <person name="Porcelli D."/>
            <person name="Powell J.R."/>
            <person name="Prohaska S."/>
            <person name="Pruitt K."/>
            <person name="Puig M."/>
            <person name="Quesneville H."/>
            <person name="Ram K.R."/>
            <person name="Rand D."/>
            <person name="Rasmussen M.D."/>
            <person name="Reed L.K."/>
            <person name="Reenan R."/>
            <person name="Reily A."/>
            <person name="Remington K.A."/>
            <person name="Rieger T.T."/>
            <person name="Ritchie M.G."/>
            <person name="Robin C."/>
            <person name="Rogers Y.H."/>
            <person name="Rohde C."/>
            <person name="Rozas J."/>
            <person name="Rubenfield M.J."/>
            <person name="Ruiz A."/>
            <person name="Russo S."/>
            <person name="Salzberg S.L."/>
            <person name="Sanchez-Gracia A."/>
            <person name="Saranga D.J."/>
            <person name="Sato H."/>
            <person name="Schaeffer S.W."/>
            <person name="Schatz M.C."/>
            <person name="Schlenke T."/>
            <person name="Schwartz R."/>
            <person name="Segarra C."/>
            <person name="Singh R.S."/>
            <person name="Sirot L."/>
            <person name="Sirota M."/>
            <person name="Sisneros N.B."/>
            <person name="Smith C.D."/>
            <person name="Smith T.F."/>
            <person name="Spieth J."/>
            <person name="Stage D.E."/>
            <person name="Stark A."/>
            <person name="Stephan W."/>
            <person name="Strausberg R.L."/>
            <person name="Strempel S."/>
            <person name="Sturgill D."/>
            <person name="Sutton G."/>
            <person name="Sutton G.G."/>
            <person name="Tao W."/>
            <person name="Teichmann S."/>
            <person name="Tobari Y.N."/>
            <person name="Tomimura Y."/>
            <person name="Tsolas J.M."/>
            <person name="Valente V.L."/>
            <person name="Venter E."/>
            <person name="Venter J.C."/>
            <person name="Vicario S."/>
            <person name="Vieira F.G."/>
            <person name="Vilella A.J."/>
            <person name="Villasante A."/>
            <person name="Walenz B."/>
            <person name="Wang J."/>
            <person name="Wasserman M."/>
            <person name="Watts T."/>
            <person name="Wilson D."/>
            <person name="Wilson R.K."/>
            <person name="Wing R.A."/>
            <person name="Wolfner M.F."/>
            <person name="Wong A."/>
            <person name="Wong G.K."/>
            <person name="Wu C.I."/>
            <person name="Wu G."/>
            <person name="Yamamoto D."/>
            <person name="Yang H.P."/>
            <person name="Yang S.P."/>
            <person name="Yorke J.A."/>
            <person name="Yoshida K."/>
            <person name="Zdobnov E."/>
            <person name="Zhang P."/>
            <person name="Zhang Y."/>
            <person name="Zimin A.V."/>
            <person name="Baldwin J."/>
            <person name="Abdouelleil A."/>
            <person name="Abdulkadir J."/>
            <person name="Abebe A."/>
            <person name="Abera B."/>
            <person name="Abreu J."/>
            <person name="Acer S.C."/>
            <person name="Aftuck L."/>
            <person name="Alexander A."/>
            <person name="An P."/>
            <person name="Anderson E."/>
            <person name="Anderson S."/>
            <person name="Arachi H."/>
            <person name="Azer M."/>
            <person name="Bachantsang P."/>
            <person name="Barry A."/>
            <person name="Bayul T."/>
            <person name="Berlin A."/>
            <person name="Bessette D."/>
            <person name="Bloom T."/>
            <person name="Blye J."/>
            <person name="Boguslavskiy L."/>
            <person name="Bonnet C."/>
            <person name="Boukhgalter B."/>
            <person name="Bourzgui I."/>
            <person name="Brown A."/>
            <person name="Cahill P."/>
            <person name="Channer S."/>
            <person name="Cheshatsang Y."/>
            <person name="Chuda L."/>
            <person name="Citroen M."/>
            <person name="Collymore A."/>
            <person name="Cooke P."/>
            <person name="Costello M."/>
            <person name="D'Aco K."/>
            <person name="Daza R."/>
            <person name="De Haan G."/>
            <person name="DeGray S."/>
            <person name="DeMaso C."/>
            <person name="Dhargay N."/>
            <person name="Dooley K."/>
            <person name="Dooley E."/>
            <person name="Doricent M."/>
            <person name="Dorje P."/>
            <person name="Dorjee K."/>
            <person name="Dupes A."/>
            <person name="Elong R."/>
            <person name="Falk J."/>
            <person name="Farina A."/>
            <person name="Faro S."/>
            <person name="Ferguson D."/>
            <person name="Fisher S."/>
            <person name="Foley C.D."/>
            <person name="Franke A."/>
            <person name="Friedrich D."/>
            <person name="Gadbois L."/>
            <person name="Gearin G."/>
            <person name="Gearin C.R."/>
            <person name="Giannoukos G."/>
            <person name="Goode T."/>
            <person name="Graham J."/>
            <person name="Grandbois E."/>
            <person name="Grewal S."/>
            <person name="Gyaltsen K."/>
            <person name="Hafez N."/>
            <person name="Hagos B."/>
            <person name="Hall J."/>
            <person name="Henson C."/>
            <person name="Hollinger A."/>
            <person name="Honan T."/>
            <person name="Huard M.D."/>
            <person name="Hughes L."/>
            <person name="Hurhula B."/>
            <person name="Husby M.E."/>
            <person name="Kamat A."/>
            <person name="Kanga B."/>
            <person name="Kashin S."/>
            <person name="Khazanovich D."/>
            <person name="Kisner P."/>
            <person name="Lance K."/>
            <person name="Lara M."/>
            <person name="Lee W."/>
            <person name="Lennon N."/>
            <person name="Letendre F."/>
            <person name="LeVine R."/>
            <person name="Lipovsky A."/>
            <person name="Liu X."/>
            <person name="Liu J."/>
            <person name="Liu S."/>
            <person name="Lokyitsang T."/>
            <person name="Lokyitsang Y."/>
            <person name="Lubonja R."/>
            <person name="Lui A."/>
            <person name="MacDonald P."/>
            <person name="Magnisalis V."/>
            <person name="Maru K."/>
            <person name="Matthews C."/>
            <person name="McCusker W."/>
            <person name="McDonough S."/>
            <person name="Mehta T."/>
            <person name="Meldrim J."/>
            <person name="Meneus L."/>
            <person name="Mihai O."/>
            <person name="Mihalev A."/>
            <person name="Mihova T."/>
            <person name="Mittelman R."/>
            <person name="Mlenga V."/>
            <person name="Montmayeur A."/>
            <person name="Mulrain L."/>
            <person name="Navidi A."/>
            <person name="Naylor J."/>
            <person name="Negash T."/>
            <person name="Nguyen T."/>
            <person name="Nguyen N."/>
            <person name="Nicol R."/>
            <person name="Norbu C."/>
            <person name="Norbu N."/>
            <person name="Novod N."/>
            <person name="O'Neill B."/>
            <person name="Osman S."/>
            <person name="Markiewicz E."/>
            <person name="Oyono O.L."/>
            <person name="Patti C."/>
            <person name="Phunkhang P."/>
            <person name="Pierre F."/>
            <person name="Priest M."/>
            <person name="Raghuraman S."/>
            <person name="Rege F."/>
            <person name="Reyes R."/>
            <person name="Rise C."/>
            <person name="Rogov P."/>
            <person name="Ross K."/>
            <person name="Ryan E."/>
            <person name="Settipalli S."/>
            <person name="Shea T."/>
            <person name="Sherpa N."/>
            <person name="Shi L."/>
            <person name="Shih D."/>
            <person name="Sparrow T."/>
            <person name="Spaulding J."/>
            <person name="Stalker J."/>
            <person name="Stange-Thomann N."/>
            <person name="Stavropoulos S."/>
            <person name="Stone C."/>
            <person name="Strader C."/>
            <person name="Tesfaye S."/>
            <person name="Thomson T."/>
            <person name="Thoulutsang Y."/>
            <person name="Thoulutsang D."/>
            <person name="Topham K."/>
            <person name="Topping I."/>
            <person name="Tsamla T."/>
            <person name="Vassiliev H."/>
            <person name="Vo A."/>
            <person name="Wangchuk T."/>
            <person name="Wangdi T."/>
            <person name="Weiand M."/>
            <person name="Wilkinson J."/>
            <person name="Wilson A."/>
            <person name="Yadav S."/>
            <person name="Young G."/>
            <person name="Yu Q."/>
            <person name="Zembek L."/>
            <person name="Zhong D."/>
            <person name="Zimmer A."/>
            <person name="Zwirko Z."/>
            <person name="Jaffe D.B."/>
            <person name="Alvarez P."/>
            <person name="Brockman W."/>
            <person name="Butler J."/>
            <person name="Chin C."/>
            <person name="Gnerre S."/>
            <person name="Grabherr M."/>
            <person name="Kleber M."/>
            <person name="Mauceli E."/>
            <person name="MacCallum I."/>
        </authorList>
    </citation>
    <scope>NUCLEOTIDE SEQUENCE [LARGE SCALE GENOMIC DNA]</scope>
    <source>
        <strain evidence="2">Tucson 14030-0811.24</strain>
    </source>
</reference>
<accession>B4MWR4</accession>
<keyword evidence="2" id="KW-1185">Reference proteome</keyword>
<dbReference type="OrthoDB" id="7865079at2759"/>
<protein>
    <submittedName>
        <fullName evidence="1">Uncharacterized protein</fullName>
    </submittedName>
</protein>
<dbReference type="KEGG" id="dwi:6641978"/>